<proteinExistence type="inferred from homology"/>
<sequence>MGYAVWKNLPRVALVAISSLAASICLAETPGVFPDRILVGQSAAFEGPAEALGLGMREGLVAAFNEANQRGGVHGRKIELVTYDDGYEPDRAIENTYKLINEDKVFALIGAVGTPTAKATQPIAKDADIPFIGPFTGAGFLRDPQNSHVINVRGTYDQETEAWIQHLTEDLDSKKIAILYQDDSFGRAGLSGVKKALEKRNMSLVAEGTYIRNTVAVKSALLKIRKAKPDAVVMVGSYKPIAAFVKLAEKVRLNSRFVTISFVGSKALATELGSAGSGVIVTQVVPFYEDKSLPLVNDYHVALNNASPDAEAGFVSLEGYLVGRLLITALEKAGPALTRQKLIDVFQQRKVTLDVGGVLLSYGPEDNQGMDKVYLSVLQKDGSYAYVDNLKDSVHTAELP</sequence>
<dbReference type="Gene3D" id="3.40.50.2300">
    <property type="match status" value="2"/>
</dbReference>
<dbReference type="InterPro" id="IPR028082">
    <property type="entry name" value="Peripla_BP_I"/>
</dbReference>
<evidence type="ECO:0000256" key="5">
    <source>
        <dbReference type="SAM" id="SignalP"/>
    </source>
</evidence>
<evidence type="ECO:0000259" key="6">
    <source>
        <dbReference type="Pfam" id="PF13458"/>
    </source>
</evidence>
<feature type="signal peptide" evidence="5">
    <location>
        <begin position="1"/>
        <end position="27"/>
    </location>
</feature>
<dbReference type="CDD" id="cd19978">
    <property type="entry name" value="PBP1_ABC_ligand_binding-like"/>
    <property type="match status" value="1"/>
</dbReference>
<keyword evidence="2" id="KW-0813">Transport</keyword>
<accession>A0A2Z2P7G8</accession>
<dbReference type="EMBL" id="CP018632">
    <property type="protein sequence ID" value="ASJ76637.1"/>
    <property type="molecule type" value="Genomic_DNA"/>
</dbReference>
<dbReference type="PANTHER" id="PTHR47235:SF1">
    <property type="entry name" value="BLR6548 PROTEIN"/>
    <property type="match status" value="1"/>
</dbReference>
<dbReference type="KEGG" id="gai:IMCC3135_32965"/>
<dbReference type="InterPro" id="IPR000709">
    <property type="entry name" value="Leu_Ile_Val-bd"/>
</dbReference>
<dbReference type="InterPro" id="IPR028081">
    <property type="entry name" value="Leu-bd"/>
</dbReference>
<evidence type="ECO:0000313" key="7">
    <source>
        <dbReference type="EMBL" id="ASJ76637.1"/>
    </source>
</evidence>
<dbReference type="OrthoDB" id="9147078at2"/>
<protein>
    <submittedName>
        <fullName evidence="7">Leucine-specific-binding protein</fullName>
    </submittedName>
</protein>
<evidence type="ECO:0000256" key="1">
    <source>
        <dbReference type="ARBA" id="ARBA00010062"/>
    </source>
</evidence>
<dbReference type="PRINTS" id="PR00337">
    <property type="entry name" value="LEUILEVALBP"/>
</dbReference>
<dbReference type="Proteomes" id="UP000250079">
    <property type="component" value="Chromosome"/>
</dbReference>
<dbReference type="PANTHER" id="PTHR47235">
    <property type="entry name" value="BLR6548 PROTEIN"/>
    <property type="match status" value="1"/>
</dbReference>
<evidence type="ECO:0000256" key="3">
    <source>
        <dbReference type="ARBA" id="ARBA00022729"/>
    </source>
</evidence>
<evidence type="ECO:0000256" key="2">
    <source>
        <dbReference type="ARBA" id="ARBA00022448"/>
    </source>
</evidence>
<feature type="chain" id="PRO_5016287901" evidence="5">
    <location>
        <begin position="28"/>
        <end position="400"/>
    </location>
</feature>
<dbReference type="Pfam" id="PF13458">
    <property type="entry name" value="Peripla_BP_6"/>
    <property type="match status" value="1"/>
</dbReference>
<evidence type="ECO:0000256" key="4">
    <source>
        <dbReference type="ARBA" id="ARBA00022970"/>
    </source>
</evidence>
<dbReference type="SUPFAM" id="SSF53822">
    <property type="entry name" value="Periplasmic binding protein-like I"/>
    <property type="match status" value="1"/>
</dbReference>
<dbReference type="RefSeq" id="WP_088921388.1">
    <property type="nucleotide sequence ID" value="NZ_CP018632.1"/>
</dbReference>
<feature type="domain" description="Leucine-binding protein" evidence="6">
    <location>
        <begin position="39"/>
        <end position="382"/>
    </location>
</feature>
<reference evidence="7 8" key="1">
    <citation type="submission" date="2016-12" db="EMBL/GenBank/DDBJ databases">
        <authorList>
            <person name="Song W.-J."/>
            <person name="Kurnit D.M."/>
        </authorList>
    </citation>
    <scope>NUCLEOTIDE SEQUENCE [LARGE SCALE GENOMIC DNA]</scope>
    <source>
        <strain evidence="7 8">IMCC3135</strain>
    </source>
</reference>
<keyword evidence="3 5" id="KW-0732">Signal</keyword>
<keyword evidence="4" id="KW-0029">Amino-acid transport</keyword>
<dbReference type="AlphaFoldDB" id="A0A2Z2P7G8"/>
<comment type="similarity">
    <text evidence="1">Belongs to the leucine-binding protein family.</text>
</comment>
<gene>
    <name evidence="7" type="primary">livK</name>
    <name evidence="7" type="ORF">IMCC3135_32965</name>
</gene>
<organism evidence="7 8">
    <name type="scientific">Granulosicoccus antarcticus IMCC3135</name>
    <dbReference type="NCBI Taxonomy" id="1192854"/>
    <lineage>
        <taxon>Bacteria</taxon>
        <taxon>Pseudomonadati</taxon>
        <taxon>Pseudomonadota</taxon>
        <taxon>Gammaproteobacteria</taxon>
        <taxon>Chromatiales</taxon>
        <taxon>Granulosicoccaceae</taxon>
        <taxon>Granulosicoccus</taxon>
    </lineage>
</organism>
<keyword evidence="8" id="KW-1185">Reference proteome</keyword>
<name>A0A2Z2P7G8_9GAMM</name>
<dbReference type="GO" id="GO:0006865">
    <property type="term" value="P:amino acid transport"/>
    <property type="evidence" value="ECO:0007669"/>
    <property type="project" value="UniProtKB-KW"/>
</dbReference>
<evidence type="ECO:0000313" key="8">
    <source>
        <dbReference type="Proteomes" id="UP000250079"/>
    </source>
</evidence>